<sequence>MIDTLLFLIGVGTVIFFAFGLLFRKYKRANKNQNTTVDYVDDEHDHDEFDDSSSYTSWSDEASGNDDNNSN</sequence>
<keyword evidence="4" id="KW-1185">Reference proteome</keyword>
<keyword evidence="2" id="KW-1133">Transmembrane helix</keyword>
<dbReference type="Proteomes" id="UP000809829">
    <property type="component" value="Unassembled WGS sequence"/>
</dbReference>
<keyword evidence="2" id="KW-0812">Transmembrane</keyword>
<feature type="transmembrane region" description="Helical" evidence="2">
    <location>
        <begin position="6"/>
        <end position="23"/>
    </location>
</feature>
<feature type="region of interest" description="Disordered" evidence="1">
    <location>
        <begin position="36"/>
        <end position="71"/>
    </location>
</feature>
<feature type="compositionally biased region" description="Acidic residues" evidence="1">
    <location>
        <begin position="39"/>
        <end position="51"/>
    </location>
</feature>
<feature type="compositionally biased region" description="Polar residues" evidence="1">
    <location>
        <begin position="56"/>
        <end position="71"/>
    </location>
</feature>
<dbReference type="EMBL" id="JAFBFC010000008">
    <property type="protein sequence ID" value="MBM7704731.1"/>
    <property type="molecule type" value="Genomic_DNA"/>
</dbReference>
<keyword evidence="2" id="KW-0472">Membrane</keyword>
<name>A0ABS2R149_9BACI</name>
<accession>A0ABS2R149</accession>
<comment type="caution">
    <text evidence="3">The sequence shown here is derived from an EMBL/GenBank/DDBJ whole genome shotgun (WGS) entry which is preliminary data.</text>
</comment>
<proteinExistence type="predicted"/>
<dbReference type="RefSeq" id="WP_205188731.1">
    <property type="nucleotide sequence ID" value="NZ_JAFBFC010000008.1"/>
</dbReference>
<gene>
    <name evidence="3" type="ORF">JOC83_003590</name>
</gene>
<organism evidence="3 4">
    <name type="scientific">Priestia iocasae</name>
    <dbReference type="NCBI Taxonomy" id="2291674"/>
    <lineage>
        <taxon>Bacteria</taxon>
        <taxon>Bacillati</taxon>
        <taxon>Bacillota</taxon>
        <taxon>Bacilli</taxon>
        <taxon>Bacillales</taxon>
        <taxon>Bacillaceae</taxon>
        <taxon>Priestia</taxon>
    </lineage>
</organism>
<reference evidence="3 4" key="1">
    <citation type="submission" date="2021-01" db="EMBL/GenBank/DDBJ databases">
        <title>Genomic Encyclopedia of Type Strains, Phase IV (KMG-IV): sequencing the most valuable type-strain genomes for metagenomic binning, comparative biology and taxonomic classification.</title>
        <authorList>
            <person name="Goeker M."/>
        </authorList>
    </citation>
    <scope>NUCLEOTIDE SEQUENCE [LARGE SCALE GENOMIC DNA]</scope>
    <source>
        <strain evidence="3 4">DSM 104297</strain>
    </source>
</reference>
<evidence type="ECO:0000256" key="1">
    <source>
        <dbReference type="SAM" id="MobiDB-lite"/>
    </source>
</evidence>
<evidence type="ECO:0000313" key="4">
    <source>
        <dbReference type="Proteomes" id="UP000809829"/>
    </source>
</evidence>
<protein>
    <submittedName>
        <fullName evidence="3">Uncharacterized protein</fullName>
    </submittedName>
</protein>
<evidence type="ECO:0000313" key="3">
    <source>
        <dbReference type="EMBL" id="MBM7704731.1"/>
    </source>
</evidence>
<evidence type="ECO:0000256" key="2">
    <source>
        <dbReference type="SAM" id="Phobius"/>
    </source>
</evidence>